<dbReference type="Gene3D" id="2.40.50.1020">
    <property type="entry name" value="LytTr DNA-binding domain"/>
    <property type="match status" value="1"/>
</dbReference>
<dbReference type="Proteomes" id="UP001319200">
    <property type="component" value="Unassembled WGS sequence"/>
</dbReference>
<evidence type="ECO:0000259" key="2">
    <source>
        <dbReference type="PROSITE" id="PS50110"/>
    </source>
</evidence>
<evidence type="ECO:0000313" key="5">
    <source>
        <dbReference type="Proteomes" id="UP001319200"/>
    </source>
</evidence>
<feature type="domain" description="HTH LytTR-type" evidence="3">
    <location>
        <begin position="141"/>
        <end position="247"/>
    </location>
</feature>
<sequence length="248" mass="28608">MKVIIIEDELLAQAKLEAMLLSLDPGIRVLARLGSVKDTLAWLLQNASPDVAFVDIQLADDHSFEIFRKYPVQFPVIFTTAFDKYLLESFEFNSIDYLLKPITEEKLKRSLTKLKKLEQHFVQGNIMKLIGQVNASGKDRIVVKKGTEFIALTLDEIAFFFTEHRIVFVKDLAGHQFIVDKNLGEIEADLDPKKFFRINRKFIAHINAIEKFKPDNGKIRVYLKPEMKEEIHVSKETAPDFRKWIGAE</sequence>
<accession>A0AAP2DQE6</accession>
<keyword evidence="5" id="KW-1185">Reference proteome</keyword>
<proteinExistence type="predicted"/>
<organism evidence="4 5">
    <name type="scientific">Chryseosolibacter histidini</name>
    <dbReference type="NCBI Taxonomy" id="2782349"/>
    <lineage>
        <taxon>Bacteria</taxon>
        <taxon>Pseudomonadati</taxon>
        <taxon>Bacteroidota</taxon>
        <taxon>Cytophagia</taxon>
        <taxon>Cytophagales</taxon>
        <taxon>Chryseotaleaceae</taxon>
        <taxon>Chryseosolibacter</taxon>
    </lineage>
</organism>
<evidence type="ECO:0000313" key="4">
    <source>
        <dbReference type="EMBL" id="MBT1699087.1"/>
    </source>
</evidence>
<evidence type="ECO:0000259" key="3">
    <source>
        <dbReference type="PROSITE" id="PS50930"/>
    </source>
</evidence>
<reference evidence="4 5" key="1">
    <citation type="submission" date="2021-05" db="EMBL/GenBank/DDBJ databases">
        <title>A Polyphasic approach of four new species of the genus Ohtaekwangia: Ohtaekwangia histidinii sp. nov., Ohtaekwangia cretensis sp. nov., Ohtaekwangia indiensis sp. nov., Ohtaekwangia reichenbachii sp. nov. from diverse environment.</title>
        <authorList>
            <person name="Octaviana S."/>
        </authorList>
    </citation>
    <scope>NUCLEOTIDE SEQUENCE [LARGE SCALE GENOMIC DNA]</scope>
    <source>
        <strain evidence="4 5">PWU4</strain>
    </source>
</reference>
<dbReference type="InterPro" id="IPR046947">
    <property type="entry name" value="LytR-like"/>
</dbReference>
<dbReference type="PROSITE" id="PS50110">
    <property type="entry name" value="RESPONSE_REGULATORY"/>
    <property type="match status" value="1"/>
</dbReference>
<dbReference type="EMBL" id="JAHESF010000021">
    <property type="protein sequence ID" value="MBT1699087.1"/>
    <property type="molecule type" value="Genomic_DNA"/>
</dbReference>
<dbReference type="InterPro" id="IPR011006">
    <property type="entry name" value="CheY-like_superfamily"/>
</dbReference>
<dbReference type="Gene3D" id="3.40.50.2300">
    <property type="match status" value="1"/>
</dbReference>
<dbReference type="PANTHER" id="PTHR37299:SF1">
    <property type="entry name" value="STAGE 0 SPORULATION PROTEIN A HOMOLOG"/>
    <property type="match status" value="1"/>
</dbReference>
<dbReference type="GO" id="GO:0000156">
    <property type="term" value="F:phosphorelay response regulator activity"/>
    <property type="evidence" value="ECO:0007669"/>
    <property type="project" value="InterPro"/>
</dbReference>
<dbReference type="AlphaFoldDB" id="A0AAP2DQE6"/>
<dbReference type="RefSeq" id="WP_254166527.1">
    <property type="nucleotide sequence ID" value="NZ_JAHESF010000021.1"/>
</dbReference>
<feature type="domain" description="Response regulatory" evidence="2">
    <location>
        <begin position="2"/>
        <end position="115"/>
    </location>
</feature>
<comment type="caution">
    <text evidence="4">The sequence shown here is derived from an EMBL/GenBank/DDBJ whole genome shotgun (WGS) entry which is preliminary data.</text>
</comment>
<dbReference type="InterPro" id="IPR001789">
    <property type="entry name" value="Sig_transdc_resp-reg_receiver"/>
</dbReference>
<dbReference type="SMART" id="SM00850">
    <property type="entry name" value="LytTR"/>
    <property type="match status" value="1"/>
</dbReference>
<dbReference type="PROSITE" id="PS50930">
    <property type="entry name" value="HTH_LYTTR"/>
    <property type="match status" value="1"/>
</dbReference>
<dbReference type="PANTHER" id="PTHR37299">
    <property type="entry name" value="TRANSCRIPTIONAL REGULATOR-RELATED"/>
    <property type="match status" value="1"/>
</dbReference>
<keyword evidence="4" id="KW-0238">DNA-binding</keyword>
<gene>
    <name evidence="4" type="ORF">KK083_19485</name>
</gene>
<protein>
    <submittedName>
        <fullName evidence="4">LytTR family DNA-binding domain-containing protein</fullName>
    </submittedName>
</protein>
<feature type="modified residue" description="4-aspartylphosphate" evidence="1">
    <location>
        <position position="55"/>
    </location>
</feature>
<dbReference type="SMART" id="SM00448">
    <property type="entry name" value="REC"/>
    <property type="match status" value="1"/>
</dbReference>
<name>A0AAP2DQE6_9BACT</name>
<dbReference type="GO" id="GO:0003677">
    <property type="term" value="F:DNA binding"/>
    <property type="evidence" value="ECO:0007669"/>
    <property type="project" value="UniProtKB-KW"/>
</dbReference>
<keyword evidence="1" id="KW-0597">Phosphoprotein</keyword>
<evidence type="ECO:0000256" key="1">
    <source>
        <dbReference type="PROSITE-ProRule" id="PRU00169"/>
    </source>
</evidence>
<dbReference type="InterPro" id="IPR007492">
    <property type="entry name" value="LytTR_DNA-bd_dom"/>
</dbReference>
<dbReference type="Pfam" id="PF00072">
    <property type="entry name" value="Response_reg"/>
    <property type="match status" value="1"/>
</dbReference>
<dbReference type="Pfam" id="PF04397">
    <property type="entry name" value="LytTR"/>
    <property type="match status" value="1"/>
</dbReference>
<dbReference type="SUPFAM" id="SSF52172">
    <property type="entry name" value="CheY-like"/>
    <property type="match status" value="1"/>
</dbReference>